<feature type="transmembrane region" description="Helical" evidence="5">
    <location>
        <begin position="390"/>
        <end position="410"/>
    </location>
</feature>
<feature type="transmembrane region" description="Helical" evidence="5">
    <location>
        <begin position="330"/>
        <end position="353"/>
    </location>
</feature>
<feature type="transmembrane region" description="Helical" evidence="5">
    <location>
        <begin position="162"/>
        <end position="181"/>
    </location>
</feature>
<gene>
    <name evidence="7" type="ORF">B5V51_9418</name>
</gene>
<keyword evidence="3 5" id="KW-1133">Transmembrane helix</keyword>
<feature type="transmembrane region" description="Helical" evidence="5">
    <location>
        <begin position="74"/>
        <end position="94"/>
    </location>
</feature>
<evidence type="ECO:0000259" key="6">
    <source>
        <dbReference type="PROSITE" id="PS50850"/>
    </source>
</evidence>
<dbReference type="InterPro" id="IPR020846">
    <property type="entry name" value="MFS_dom"/>
</dbReference>
<feature type="transmembrane region" description="Helical" evidence="5">
    <location>
        <begin position="100"/>
        <end position="122"/>
    </location>
</feature>
<organism evidence="7">
    <name type="scientific">Heliothis virescens</name>
    <name type="common">Tobacco budworm moth</name>
    <dbReference type="NCBI Taxonomy" id="7102"/>
    <lineage>
        <taxon>Eukaryota</taxon>
        <taxon>Metazoa</taxon>
        <taxon>Ecdysozoa</taxon>
        <taxon>Arthropoda</taxon>
        <taxon>Hexapoda</taxon>
        <taxon>Insecta</taxon>
        <taxon>Pterygota</taxon>
        <taxon>Neoptera</taxon>
        <taxon>Endopterygota</taxon>
        <taxon>Lepidoptera</taxon>
        <taxon>Glossata</taxon>
        <taxon>Ditrysia</taxon>
        <taxon>Noctuoidea</taxon>
        <taxon>Noctuidae</taxon>
        <taxon>Heliothinae</taxon>
        <taxon>Heliothis</taxon>
    </lineage>
</organism>
<evidence type="ECO:0000256" key="2">
    <source>
        <dbReference type="ARBA" id="ARBA00022692"/>
    </source>
</evidence>
<dbReference type="GO" id="GO:0022857">
    <property type="term" value="F:transmembrane transporter activity"/>
    <property type="evidence" value="ECO:0007669"/>
    <property type="project" value="InterPro"/>
</dbReference>
<protein>
    <recommendedName>
        <fullName evidence="6">Major facilitator superfamily (MFS) profile domain-containing protein</fullName>
    </recommendedName>
</protein>
<keyword evidence="2 5" id="KW-0812">Transmembrane</keyword>
<feature type="transmembrane region" description="Helical" evidence="5">
    <location>
        <begin position="51"/>
        <end position="67"/>
    </location>
</feature>
<comment type="caution">
    <text evidence="7">The sequence shown here is derived from an EMBL/GenBank/DDBJ whole genome shotgun (WGS) entry which is preliminary data.</text>
</comment>
<dbReference type="InterPro" id="IPR005829">
    <property type="entry name" value="Sugar_transporter_CS"/>
</dbReference>
<dbReference type="AlphaFoldDB" id="A0A2A4IZU9"/>
<evidence type="ECO:0000256" key="3">
    <source>
        <dbReference type="ARBA" id="ARBA00022989"/>
    </source>
</evidence>
<evidence type="ECO:0000256" key="4">
    <source>
        <dbReference type="ARBA" id="ARBA00023136"/>
    </source>
</evidence>
<evidence type="ECO:0000256" key="1">
    <source>
        <dbReference type="ARBA" id="ARBA00004141"/>
    </source>
</evidence>
<name>A0A2A4IZU9_HELVI</name>
<keyword evidence="4 5" id="KW-0472">Membrane</keyword>
<dbReference type="Gene3D" id="1.20.1250.20">
    <property type="entry name" value="MFS general substrate transporter like domains"/>
    <property type="match status" value="1"/>
</dbReference>
<feature type="domain" description="Major facilitator superfamily (MFS) profile" evidence="6">
    <location>
        <begin position="1"/>
        <end position="415"/>
    </location>
</feature>
<dbReference type="GO" id="GO:0016020">
    <property type="term" value="C:membrane"/>
    <property type="evidence" value="ECO:0007669"/>
    <property type="project" value="UniProtKB-SubCell"/>
</dbReference>
<evidence type="ECO:0000313" key="7">
    <source>
        <dbReference type="EMBL" id="PCG65271.1"/>
    </source>
</evidence>
<sequence>MEFTCKDGGNSSGGQCPCENPVWDRSVFTETVQTKYTIICEKEWMVSFSQSMLYLGTLFGALLFGYLSDRYGRLSTFSMSSLVIATAGCLVPVMPTVTSFMLMRCIEGIGVGGAIVTGYVLVVEYCGTKYRELVTAFYHVPINVSHVSLAGISYFIRHCDAFQLALSVPAFLCVTLWCFCLESPKWLITDGNIDKATRVMEKIAAFNRKPSDNIKAEIEEYHAAQSSAETHKLRFWQIFLHKRLTINLLCMSFIYFVCGMGYYGVSQYIGKMSGDIHRNVAISGAILIPGTITSAFLLKYFGRRSFLMATCFLSGIFMIIVIIIPENQNWARVVTACVCNTFFFMSFIIVFLYGVELFPTSIRNTVLGFLSVLSRVGQITAPPINSLPPLISGAIFGAMAIIGGFLCLPLPETKNVELPSSLEDVESN</sequence>
<feature type="transmembrane region" description="Helical" evidence="5">
    <location>
        <begin position="276"/>
        <end position="298"/>
    </location>
</feature>
<feature type="transmembrane region" description="Helical" evidence="5">
    <location>
        <begin position="244"/>
        <end position="264"/>
    </location>
</feature>
<evidence type="ECO:0000256" key="5">
    <source>
        <dbReference type="SAM" id="Phobius"/>
    </source>
</evidence>
<dbReference type="PROSITE" id="PS50850">
    <property type="entry name" value="MFS"/>
    <property type="match status" value="1"/>
</dbReference>
<reference evidence="7" key="1">
    <citation type="submission" date="2017-09" db="EMBL/GenBank/DDBJ databases">
        <title>Contemporary evolution of a Lepidopteran species, Heliothis virescens, in response to modern agricultural practices.</title>
        <authorList>
            <person name="Fritz M.L."/>
            <person name="Deyonke A.M."/>
            <person name="Papanicolaou A."/>
            <person name="Micinski S."/>
            <person name="Westbrook J."/>
            <person name="Gould F."/>
        </authorList>
    </citation>
    <scope>NUCLEOTIDE SEQUENCE [LARGE SCALE GENOMIC DNA]</scope>
    <source>
        <strain evidence="7">HvINT-</strain>
        <tissue evidence="7">Whole body</tissue>
    </source>
</reference>
<dbReference type="PROSITE" id="PS00217">
    <property type="entry name" value="SUGAR_TRANSPORT_2"/>
    <property type="match status" value="1"/>
</dbReference>
<proteinExistence type="predicted"/>
<dbReference type="SUPFAM" id="SSF103473">
    <property type="entry name" value="MFS general substrate transporter"/>
    <property type="match status" value="1"/>
</dbReference>
<feature type="transmembrane region" description="Helical" evidence="5">
    <location>
        <begin position="134"/>
        <end position="156"/>
    </location>
</feature>
<dbReference type="InterPro" id="IPR036259">
    <property type="entry name" value="MFS_trans_sf"/>
</dbReference>
<dbReference type="Pfam" id="PF00083">
    <property type="entry name" value="Sugar_tr"/>
    <property type="match status" value="1"/>
</dbReference>
<dbReference type="STRING" id="7102.A0A2A4IZU9"/>
<dbReference type="EMBL" id="NWSH01004287">
    <property type="protein sequence ID" value="PCG65271.1"/>
    <property type="molecule type" value="Genomic_DNA"/>
</dbReference>
<feature type="transmembrane region" description="Helical" evidence="5">
    <location>
        <begin position="305"/>
        <end position="324"/>
    </location>
</feature>
<comment type="subcellular location">
    <subcellularLocation>
        <location evidence="1">Membrane</location>
        <topology evidence="1">Multi-pass membrane protein</topology>
    </subcellularLocation>
</comment>
<accession>A0A2A4IZU9</accession>
<dbReference type="InterPro" id="IPR005828">
    <property type="entry name" value="MFS_sugar_transport-like"/>
</dbReference>
<dbReference type="PANTHER" id="PTHR24064">
    <property type="entry name" value="SOLUTE CARRIER FAMILY 22 MEMBER"/>
    <property type="match status" value="1"/>
</dbReference>